<dbReference type="Pfam" id="PF01643">
    <property type="entry name" value="Acyl-ACP_TE"/>
    <property type="match status" value="1"/>
</dbReference>
<reference evidence="10" key="2">
    <citation type="submission" date="2021-04" db="EMBL/GenBank/DDBJ databases">
        <authorList>
            <person name="Gilroy R."/>
        </authorList>
    </citation>
    <scope>NUCLEOTIDE SEQUENCE</scope>
    <source>
        <strain evidence="10">ChiSjej1B19-5720</strain>
    </source>
</reference>
<dbReference type="Gene3D" id="3.10.129.10">
    <property type="entry name" value="Hotdog Thioesterase"/>
    <property type="match status" value="1"/>
</dbReference>
<evidence type="ECO:0000259" key="9">
    <source>
        <dbReference type="Pfam" id="PF20791"/>
    </source>
</evidence>
<sequence length="237" mass="27557">MYYKLEGRVRYSEIGEKGYLSLPGILNYFQDCCTFHSESVGQGMKAVKARKRTWVLSAWQVVVNRYPGMGEEIVVGTAPYDFKGFSGSRNFFMDTKEGERLAYANSFWTNLDLTTGHPAKLTDEDIAGYELSPKLDMVYAPRKISLPEQWEEKEAFPVQKHHLDTNHHVNNCQYVLMAEDFLPEGFAIRQMRTEYKRQAVQNDMIYPEVSYGEDKVIVLLNNEEKKPYTIIEFMRQM</sequence>
<evidence type="ECO:0000313" key="11">
    <source>
        <dbReference type="Proteomes" id="UP000823842"/>
    </source>
</evidence>
<evidence type="ECO:0000256" key="6">
    <source>
        <dbReference type="ARBA" id="ARBA00023098"/>
    </source>
</evidence>
<dbReference type="GO" id="GO:0016297">
    <property type="term" value="F:fatty acyl-[ACP] hydrolase activity"/>
    <property type="evidence" value="ECO:0007669"/>
    <property type="project" value="InterPro"/>
</dbReference>
<reference evidence="10" key="1">
    <citation type="journal article" date="2021" name="PeerJ">
        <title>Extensive microbial diversity within the chicken gut microbiome revealed by metagenomics and culture.</title>
        <authorList>
            <person name="Gilroy R."/>
            <person name="Ravi A."/>
            <person name="Getino M."/>
            <person name="Pursley I."/>
            <person name="Horton D.L."/>
            <person name="Alikhan N.F."/>
            <person name="Baker D."/>
            <person name="Gharbi K."/>
            <person name="Hall N."/>
            <person name="Watson M."/>
            <person name="Adriaenssens E.M."/>
            <person name="Foster-Nyarko E."/>
            <person name="Jarju S."/>
            <person name="Secka A."/>
            <person name="Antonio M."/>
            <person name="Oren A."/>
            <person name="Chaudhuri R.R."/>
            <person name="La Ragione R."/>
            <person name="Hildebrand F."/>
            <person name="Pallen M.J."/>
        </authorList>
    </citation>
    <scope>NUCLEOTIDE SEQUENCE</scope>
    <source>
        <strain evidence="10">ChiSjej1B19-5720</strain>
    </source>
</reference>
<proteinExistence type="inferred from homology"/>
<dbReference type="PANTHER" id="PTHR31727:SF6">
    <property type="entry name" value="OLEOYL-ACYL CARRIER PROTEIN THIOESTERASE 1, CHLOROPLASTIC"/>
    <property type="match status" value="1"/>
</dbReference>
<comment type="caution">
    <text evidence="10">The sequence shown here is derived from an EMBL/GenBank/DDBJ whole genome shotgun (WGS) entry which is preliminary data.</text>
</comment>
<dbReference type="PANTHER" id="PTHR31727">
    <property type="entry name" value="OLEOYL-ACYL CARRIER PROTEIN THIOESTERASE 1, CHLOROPLASTIC"/>
    <property type="match status" value="1"/>
</dbReference>
<dbReference type="InterPro" id="IPR049427">
    <property type="entry name" value="Acyl-ACP_TE_C"/>
</dbReference>
<dbReference type="SUPFAM" id="SSF54637">
    <property type="entry name" value="Thioesterase/thiol ester dehydrase-isomerase"/>
    <property type="match status" value="2"/>
</dbReference>
<feature type="domain" description="Acyl-ACP thioesterase-like C-terminal" evidence="9">
    <location>
        <begin position="151"/>
        <end position="196"/>
    </location>
</feature>
<keyword evidence="6" id="KW-0443">Lipid metabolism</keyword>
<evidence type="ECO:0000313" key="10">
    <source>
        <dbReference type="EMBL" id="HJB28834.1"/>
    </source>
</evidence>
<keyword evidence="7" id="KW-0275">Fatty acid biosynthesis</keyword>
<protein>
    <submittedName>
        <fullName evidence="10">Acyl-[acyl-carrier-protein] thioesterase</fullName>
    </submittedName>
</protein>
<keyword evidence="3" id="KW-0378">Hydrolase</keyword>
<evidence type="ECO:0000256" key="1">
    <source>
        <dbReference type="ARBA" id="ARBA00006500"/>
    </source>
</evidence>
<evidence type="ECO:0000256" key="3">
    <source>
        <dbReference type="ARBA" id="ARBA00022801"/>
    </source>
</evidence>
<evidence type="ECO:0000256" key="2">
    <source>
        <dbReference type="ARBA" id="ARBA00022516"/>
    </source>
</evidence>
<evidence type="ECO:0000256" key="5">
    <source>
        <dbReference type="ARBA" id="ARBA00022946"/>
    </source>
</evidence>
<gene>
    <name evidence="10" type="ORF">IAA06_08580</name>
</gene>
<keyword evidence="2" id="KW-0444">Lipid biosynthesis</keyword>
<dbReference type="Pfam" id="PF20791">
    <property type="entry name" value="Acyl-ACP_TE_C"/>
    <property type="match status" value="1"/>
</dbReference>
<accession>A0A9D2LT96</accession>
<evidence type="ECO:0000256" key="4">
    <source>
        <dbReference type="ARBA" id="ARBA00022832"/>
    </source>
</evidence>
<evidence type="ECO:0000259" key="8">
    <source>
        <dbReference type="Pfam" id="PF01643"/>
    </source>
</evidence>
<dbReference type="GO" id="GO:0000036">
    <property type="term" value="F:acyl carrier activity"/>
    <property type="evidence" value="ECO:0007669"/>
    <property type="project" value="TreeGrafter"/>
</dbReference>
<dbReference type="InterPro" id="IPR002864">
    <property type="entry name" value="Acyl-ACP_thioesterase_NHD"/>
</dbReference>
<evidence type="ECO:0000256" key="7">
    <source>
        <dbReference type="ARBA" id="ARBA00023160"/>
    </source>
</evidence>
<dbReference type="Proteomes" id="UP000823842">
    <property type="component" value="Unassembled WGS sequence"/>
</dbReference>
<dbReference type="AlphaFoldDB" id="A0A9D2LT96"/>
<organism evidence="10 11">
    <name type="scientific">Candidatus Blautia faecavium</name>
    <dbReference type="NCBI Taxonomy" id="2838487"/>
    <lineage>
        <taxon>Bacteria</taxon>
        <taxon>Bacillati</taxon>
        <taxon>Bacillota</taxon>
        <taxon>Clostridia</taxon>
        <taxon>Lachnospirales</taxon>
        <taxon>Lachnospiraceae</taxon>
        <taxon>Blautia</taxon>
    </lineage>
</organism>
<dbReference type="EMBL" id="DWYZ01000159">
    <property type="protein sequence ID" value="HJB28834.1"/>
    <property type="molecule type" value="Genomic_DNA"/>
</dbReference>
<name>A0A9D2LT96_9FIRM</name>
<feature type="domain" description="Acyl-ACP thioesterase N-terminal hotdog" evidence="8">
    <location>
        <begin position="4"/>
        <end position="129"/>
    </location>
</feature>
<dbReference type="InterPro" id="IPR029069">
    <property type="entry name" value="HotDog_dom_sf"/>
</dbReference>
<dbReference type="InterPro" id="IPR045023">
    <property type="entry name" value="FATA/B"/>
</dbReference>
<comment type="similarity">
    <text evidence="1">Belongs to the acyl-ACP thioesterase family.</text>
</comment>
<keyword evidence="5" id="KW-0809">Transit peptide</keyword>
<dbReference type="CDD" id="cd00586">
    <property type="entry name" value="4HBT"/>
    <property type="match status" value="1"/>
</dbReference>
<keyword evidence="4" id="KW-0276">Fatty acid metabolism</keyword>